<evidence type="ECO:0000256" key="1">
    <source>
        <dbReference type="SAM" id="MobiDB-lite"/>
    </source>
</evidence>
<reference evidence="2" key="1">
    <citation type="submission" date="2020-11" db="EMBL/GenBank/DDBJ databases">
        <authorList>
            <consortium name="DOE Joint Genome Institute"/>
            <person name="Ahrendt S."/>
            <person name="Riley R."/>
            <person name="Andreopoulos W."/>
            <person name="Labutti K."/>
            <person name="Pangilinan J."/>
            <person name="Ruiz-Duenas F.J."/>
            <person name="Barrasa J.M."/>
            <person name="Sanchez-Garcia M."/>
            <person name="Camarero S."/>
            <person name="Miyauchi S."/>
            <person name="Serrano A."/>
            <person name="Linde D."/>
            <person name="Babiker R."/>
            <person name="Drula E."/>
            <person name="Ayuso-Fernandez I."/>
            <person name="Pacheco R."/>
            <person name="Padilla G."/>
            <person name="Ferreira P."/>
            <person name="Barriuso J."/>
            <person name="Kellner H."/>
            <person name="Castanera R."/>
            <person name="Alfaro M."/>
            <person name="Ramirez L."/>
            <person name="Pisabarro A.G."/>
            <person name="Kuo A."/>
            <person name="Tritt A."/>
            <person name="Lipzen A."/>
            <person name="He G."/>
            <person name="Yan M."/>
            <person name="Ng V."/>
            <person name="Cullen D."/>
            <person name="Martin F."/>
            <person name="Rosso M.-N."/>
            <person name="Henrissat B."/>
            <person name="Hibbett D."/>
            <person name="Martinez A.T."/>
            <person name="Grigoriev I.V."/>
        </authorList>
    </citation>
    <scope>NUCLEOTIDE SEQUENCE</scope>
    <source>
        <strain evidence="2">CIRM-BRFM 674</strain>
    </source>
</reference>
<organism evidence="2 3">
    <name type="scientific">Pholiota conissans</name>
    <dbReference type="NCBI Taxonomy" id="109636"/>
    <lineage>
        <taxon>Eukaryota</taxon>
        <taxon>Fungi</taxon>
        <taxon>Dikarya</taxon>
        <taxon>Basidiomycota</taxon>
        <taxon>Agaricomycotina</taxon>
        <taxon>Agaricomycetes</taxon>
        <taxon>Agaricomycetidae</taxon>
        <taxon>Agaricales</taxon>
        <taxon>Agaricineae</taxon>
        <taxon>Strophariaceae</taxon>
        <taxon>Pholiota</taxon>
    </lineage>
</organism>
<dbReference type="AlphaFoldDB" id="A0A9P6CTY5"/>
<dbReference type="EMBL" id="MU155204">
    <property type="protein sequence ID" value="KAF9479901.1"/>
    <property type="molecule type" value="Genomic_DNA"/>
</dbReference>
<feature type="compositionally biased region" description="Low complexity" evidence="1">
    <location>
        <begin position="14"/>
        <end position="52"/>
    </location>
</feature>
<feature type="region of interest" description="Disordered" evidence="1">
    <location>
        <begin position="1"/>
        <end position="60"/>
    </location>
</feature>
<feature type="region of interest" description="Disordered" evidence="1">
    <location>
        <begin position="80"/>
        <end position="110"/>
    </location>
</feature>
<gene>
    <name evidence="2" type="ORF">BDN70DRAFT_993163</name>
</gene>
<name>A0A9P6CTY5_9AGAR</name>
<keyword evidence="3" id="KW-1185">Reference proteome</keyword>
<sequence>MADSDSATDVVTGTQPESQSQSDSQSDSQTESQPQSPTPNQTQVELTQTTETAYQSEPTESESLIATAAQFDIFQTNNVDVLRSSPPPPPYSESNAIPNPNPNPNPNSLPANSEPFRGFFSNSRNVAIHGGTFRIIHGDVHVTNFNDGSSGFYSNNRDNSYPMRAHEGYTRNINDLVAHTHAFSISARHVNQGNVARPRGGRRREMNNCAVNIPGSTMKMTMTTTAPLNWVVNPDDIHDTLLTEFQEIMRQLENIFEYVNSRRFSLTIQSYLEYRAWSSFAGDILFVFVVQGLVAIMEPVKMAWI</sequence>
<evidence type="ECO:0000313" key="3">
    <source>
        <dbReference type="Proteomes" id="UP000807469"/>
    </source>
</evidence>
<protein>
    <submittedName>
        <fullName evidence="2">Uncharacterized protein</fullName>
    </submittedName>
</protein>
<dbReference type="Proteomes" id="UP000807469">
    <property type="component" value="Unassembled WGS sequence"/>
</dbReference>
<comment type="caution">
    <text evidence="2">The sequence shown here is derived from an EMBL/GenBank/DDBJ whole genome shotgun (WGS) entry which is preliminary data.</text>
</comment>
<proteinExistence type="predicted"/>
<accession>A0A9P6CTY5</accession>
<evidence type="ECO:0000313" key="2">
    <source>
        <dbReference type="EMBL" id="KAF9479901.1"/>
    </source>
</evidence>
<feature type="compositionally biased region" description="Polar residues" evidence="1">
    <location>
        <begin position="1"/>
        <end position="13"/>
    </location>
</feature>